<evidence type="ECO:0000256" key="2">
    <source>
        <dbReference type="ARBA" id="ARBA00022840"/>
    </source>
</evidence>
<reference evidence="4 5" key="1">
    <citation type="submission" date="2019-08" db="EMBL/GenBank/DDBJ databases">
        <title>In-depth cultivation of the pig gut microbiome towards novel bacterial diversity and tailored functional studies.</title>
        <authorList>
            <person name="Wylensek D."/>
            <person name="Hitch T.C.A."/>
            <person name="Clavel T."/>
        </authorList>
    </citation>
    <scope>NUCLEOTIDE SEQUENCE [LARGE SCALE GENOMIC DNA]</scope>
    <source>
        <strain evidence="4 5">RF-744-FAT-4</strain>
    </source>
</reference>
<comment type="caution">
    <text evidence="4">The sequence shown here is derived from an EMBL/GenBank/DDBJ whole genome shotgun (WGS) entry which is preliminary data.</text>
</comment>
<sequence>MNEILKAEQLTKRYGGQCALDHVDLSLEKGKIVGLLGPNGSGKTTLLKIIAGLLSQSEGEVMIDGEVPGKNTKQIVAYLPDRPAFSKSMRVRDLVQKLNDFYDDFDQEQAHQLFAEMAIDLEKRFKELSKGTIDKVQIILAMSRKAELYLLDEPIGGVDPAARELIIKTIINNYNPAATVVIATHLISDVEPILDDVVFLKQGHVVLHQDVEGLRAEREESVDEIFREVFSC</sequence>
<dbReference type="GO" id="GO:0005524">
    <property type="term" value="F:ATP binding"/>
    <property type="evidence" value="ECO:0007669"/>
    <property type="project" value="UniProtKB-KW"/>
</dbReference>
<dbReference type="EMBL" id="VUMO01000002">
    <property type="protein sequence ID" value="MSS19277.1"/>
    <property type="molecule type" value="Genomic_DNA"/>
</dbReference>
<dbReference type="SMART" id="SM00382">
    <property type="entry name" value="AAA"/>
    <property type="match status" value="1"/>
</dbReference>
<dbReference type="RefSeq" id="WP_154575677.1">
    <property type="nucleotide sequence ID" value="NZ_VUMO01000002.1"/>
</dbReference>
<dbReference type="AlphaFoldDB" id="A0A7X2NES6"/>
<dbReference type="SUPFAM" id="SSF52540">
    <property type="entry name" value="P-loop containing nucleoside triphosphate hydrolases"/>
    <property type="match status" value="1"/>
</dbReference>
<evidence type="ECO:0000313" key="4">
    <source>
        <dbReference type="EMBL" id="MSS19277.1"/>
    </source>
</evidence>
<name>A0A7X2NES6_9FIRM</name>
<feature type="domain" description="ABC transporter" evidence="3">
    <location>
        <begin position="5"/>
        <end position="227"/>
    </location>
</feature>
<dbReference type="GO" id="GO:0016887">
    <property type="term" value="F:ATP hydrolysis activity"/>
    <property type="evidence" value="ECO:0007669"/>
    <property type="project" value="InterPro"/>
</dbReference>
<dbReference type="Proteomes" id="UP000461754">
    <property type="component" value="Unassembled WGS sequence"/>
</dbReference>
<evidence type="ECO:0000259" key="3">
    <source>
        <dbReference type="PROSITE" id="PS50893"/>
    </source>
</evidence>
<gene>
    <name evidence="4" type="ORF">FYJ52_02475</name>
</gene>
<evidence type="ECO:0000256" key="1">
    <source>
        <dbReference type="ARBA" id="ARBA00022741"/>
    </source>
</evidence>
<dbReference type="CDD" id="cd03230">
    <property type="entry name" value="ABC_DR_subfamily_A"/>
    <property type="match status" value="1"/>
</dbReference>
<keyword evidence="2 4" id="KW-0067">ATP-binding</keyword>
<keyword evidence="1" id="KW-0547">Nucleotide-binding</keyword>
<dbReference type="InterPro" id="IPR003593">
    <property type="entry name" value="AAA+_ATPase"/>
</dbReference>
<dbReference type="PANTHER" id="PTHR43158">
    <property type="entry name" value="SKFA PEPTIDE EXPORT ATP-BINDING PROTEIN SKFE"/>
    <property type="match status" value="1"/>
</dbReference>
<dbReference type="PANTHER" id="PTHR43158:SF1">
    <property type="entry name" value="ABC TRANSPORTER, ATP-BINDING PROTEIN"/>
    <property type="match status" value="1"/>
</dbReference>
<organism evidence="4 5">
    <name type="scientific">Pseudoramibacter porci</name>
    <dbReference type="NCBI Taxonomy" id="2606631"/>
    <lineage>
        <taxon>Bacteria</taxon>
        <taxon>Bacillati</taxon>
        <taxon>Bacillota</taxon>
        <taxon>Clostridia</taxon>
        <taxon>Eubacteriales</taxon>
        <taxon>Eubacteriaceae</taxon>
        <taxon>Pseudoramibacter</taxon>
    </lineage>
</organism>
<dbReference type="InterPro" id="IPR027417">
    <property type="entry name" value="P-loop_NTPase"/>
</dbReference>
<proteinExistence type="predicted"/>
<evidence type="ECO:0000313" key="5">
    <source>
        <dbReference type="Proteomes" id="UP000461754"/>
    </source>
</evidence>
<keyword evidence="5" id="KW-1185">Reference proteome</keyword>
<dbReference type="PROSITE" id="PS50893">
    <property type="entry name" value="ABC_TRANSPORTER_2"/>
    <property type="match status" value="1"/>
</dbReference>
<dbReference type="InterPro" id="IPR003439">
    <property type="entry name" value="ABC_transporter-like_ATP-bd"/>
</dbReference>
<dbReference type="Gene3D" id="3.40.50.300">
    <property type="entry name" value="P-loop containing nucleotide triphosphate hydrolases"/>
    <property type="match status" value="1"/>
</dbReference>
<protein>
    <submittedName>
        <fullName evidence="4">ABC transporter ATP-binding protein</fullName>
    </submittedName>
</protein>
<accession>A0A7X2NES6</accession>
<dbReference type="Pfam" id="PF00005">
    <property type="entry name" value="ABC_tran"/>
    <property type="match status" value="1"/>
</dbReference>